<dbReference type="GO" id="GO:0006368">
    <property type="term" value="P:transcription elongation by RNA polymerase II"/>
    <property type="evidence" value="ECO:0007669"/>
    <property type="project" value="InterPro"/>
</dbReference>
<feature type="compositionally biased region" description="Basic and acidic residues" evidence="1">
    <location>
        <begin position="468"/>
        <end position="480"/>
    </location>
</feature>
<dbReference type="HOGENOM" id="CLU_030892_0_0_1"/>
<dbReference type="AlphaFoldDB" id="N1Q1F0"/>
<dbReference type="GO" id="GO:0032968">
    <property type="term" value="P:positive regulation of transcription elongation by RNA polymerase II"/>
    <property type="evidence" value="ECO:0007669"/>
    <property type="project" value="TreeGrafter"/>
</dbReference>
<feature type="compositionally biased region" description="Basic and acidic residues" evidence="1">
    <location>
        <begin position="428"/>
        <end position="438"/>
    </location>
</feature>
<reference evidence="3" key="1">
    <citation type="journal article" date="2012" name="PLoS Genet.">
        <title>The genomes of the fungal plant pathogens Cladosporium fulvum and Dothistroma septosporum reveal adaptation to different hosts and lifestyles but also signatures of common ancestry.</title>
        <authorList>
            <person name="de Wit P.J.G.M."/>
            <person name="van der Burgt A."/>
            <person name="Oekmen B."/>
            <person name="Stergiopoulos I."/>
            <person name="Abd-Elsalam K.A."/>
            <person name="Aerts A.L."/>
            <person name="Bahkali A.H."/>
            <person name="Beenen H.G."/>
            <person name="Chettri P."/>
            <person name="Cox M.P."/>
            <person name="Datema E."/>
            <person name="de Vries R.P."/>
            <person name="Dhillon B."/>
            <person name="Ganley A.R."/>
            <person name="Griffiths S.A."/>
            <person name="Guo Y."/>
            <person name="Hamelin R.C."/>
            <person name="Henrissat B."/>
            <person name="Kabir M.S."/>
            <person name="Jashni M.K."/>
            <person name="Kema G."/>
            <person name="Klaubauf S."/>
            <person name="Lapidus A."/>
            <person name="Levasseur A."/>
            <person name="Lindquist E."/>
            <person name="Mehrabi R."/>
            <person name="Ohm R.A."/>
            <person name="Owen T.J."/>
            <person name="Salamov A."/>
            <person name="Schwelm A."/>
            <person name="Schijlen E."/>
            <person name="Sun H."/>
            <person name="van den Burg H.A."/>
            <person name="van Ham R.C.H.J."/>
            <person name="Zhang S."/>
            <person name="Goodwin S.B."/>
            <person name="Grigoriev I.V."/>
            <person name="Collemare J."/>
            <person name="Bradshaw R.E."/>
        </authorList>
    </citation>
    <scope>NUCLEOTIDE SEQUENCE [LARGE SCALE GENOMIC DNA]</scope>
    <source>
        <strain evidence="3">NZE10 / CBS 128990</strain>
    </source>
</reference>
<reference evidence="2 3" key="2">
    <citation type="journal article" date="2012" name="PLoS Pathog.">
        <title>Diverse lifestyles and strategies of plant pathogenesis encoded in the genomes of eighteen Dothideomycetes fungi.</title>
        <authorList>
            <person name="Ohm R.A."/>
            <person name="Feau N."/>
            <person name="Henrissat B."/>
            <person name="Schoch C.L."/>
            <person name="Horwitz B.A."/>
            <person name="Barry K.W."/>
            <person name="Condon B.J."/>
            <person name="Copeland A.C."/>
            <person name="Dhillon B."/>
            <person name="Glaser F."/>
            <person name="Hesse C.N."/>
            <person name="Kosti I."/>
            <person name="LaButti K."/>
            <person name="Lindquist E.A."/>
            <person name="Lucas S."/>
            <person name="Salamov A.A."/>
            <person name="Bradshaw R.E."/>
            <person name="Ciuffetti L."/>
            <person name="Hamelin R.C."/>
            <person name="Kema G.H.J."/>
            <person name="Lawrence C."/>
            <person name="Scott J.A."/>
            <person name="Spatafora J.W."/>
            <person name="Turgeon B.G."/>
            <person name="de Wit P.J.G.M."/>
            <person name="Zhong S."/>
            <person name="Goodwin S.B."/>
            <person name="Grigoriev I.V."/>
        </authorList>
    </citation>
    <scope>NUCLEOTIDE SEQUENCE [LARGE SCALE GENOMIC DNA]</scope>
    <source>
        <strain evidence="3">NZE10 / CBS 128990</strain>
    </source>
</reference>
<dbReference type="eggNOG" id="ENOG502S4N0">
    <property type="taxonomic scope" value="Eukaryota"/>
</dbReference>
<feature type="compositionally biased region" description="Basic and acidic residues" evidence="1">
    <location>
        <begin position="100"/>
        <end position="109"/>
    </location>
</feature>
<dbReference type="Pfam" id="PF04004">
    <property type="entry name" value="Leo1"/>
    <property type="match status" value="1"/>
</dbReference>
<feature type="region of interest" description="Disordered" evidence="1">
    <location>
        <begin position="347"/>
        <end position="522"/>
    </location>
</feature>
<evidence type="ECO:0000313" key="2">
    <source>
        <dbReference type="EMBL" id="EME49561.1"/>
    </source>
</evidence>
<dbReference type="OMA" id="TNIYRWS"/>
<organism evidence="2 3">
    <name type="scientific">Dothistroma septosporum (strain NZE10 / CBS 128990)</name>
    <name type="common">Red band needle blight fungus</name>
    <name type="synonym">Mycosphaerella pini</name>
    <dbReference type="NCBI Taxonomy" id="675120"/>
    <lineage>
        <taxon>Eukaryota</taxon>
        <taxon>Fungi</taxon>
        <taxon>Dikarya</taxon>
        <taxon>Ascomycota</taxon>
        <taxon>Pezizomycotina</taxon>
        <taxon>Dothideomycetes</taxon>
        <taxon>Dothideomycetidae</taxon>
        <taxon>Mycosphaerellales</taxon>
        <taxon>Mycosphaerellaceae</taxon>
        <taxon>Dothistroma</taxon>
    </lineage>
</organism>
<keyword evidence="3" id="KW-1185">Reference proteome</keyword>
<feature type="region of interest" description="Disordered" evidence="1">
    <location>
        <begin position="232"/>
        <end position="263"/>
    </location>
</feature>
<dbReference type="GO" id="GO:1990269">
    <property type="term" value="F:RNA polymerase II C-terminal domain phosphoserine binding"/>
    <property type="evidence" value="ECO:0007669"/>
    <property type="project" value="TreeGrafter"/>
</dbReference>
<sequence length="522" mass="57434">MSADPFESSLEAQAQDGAVVAGGILNGANSDAGSEDEDAVTSSRRKAADGEAEAEAEGDEDEEQAGDDLFGDDDNELPTEEPDLSLKRHLDDAELDSGDDEGRADRLQEDDTQQFVEKEIVAMDVEVSRQAVPEPSDGEMYLVKVPPFMSIEPQAWQTTTFQPPTTEHHSKAAPTAAFSAYNTALTTIRWRHSPSYPSELQSNARINRWSDGSLTLQLASDPNTQYEVDGNPLAPPQRNPLAPTPISVKSRGGKVGRQGTADGEKYDFSRDAWTYLIVPAQEAEALRVTHKVTAGLQIRQTESGEDDAIEKLQAALATAANATKVGGATGTLEATEVDPELQRKQAEVAERQAMRNRKKVQNAQERERERSERTLGRSGLSSGRYGGLNVGMLEDEDMESGRGRARAGKARPKPRRRRNSEYSEDEDNGRKRFTKEDSYDQEDDFVAPSDEEEEVEDEDDPDDGIVEQARERTPKRDRARPGLTTENSGAADEDADAEGEIDDDIPQPRLKKRRIVDDDDED</sequence>
<dbReference type="GO" id="GO:0016593">
    <property type="term" value="C:Cdc73/Paf1 complex"/>
    <property type="evidence" value="ECO:0007669"/>
    <property type="project" value="InterPro"/>
</dbReference>
<dbReference type="OrthoDB" id="20844at2759"/>
<gene>
    <name evidence="2" type="ORF">DOTSEDRAFT_68366</name>
</gene>
<name>N1Q1F0_DOTSN</name>
<feature type="region of interest" description="Disordered" evidence="1">
    <location>
        <begin position="21"/>
        <end position="112"/>
    </location>
</feature>
<feature type="compositionally biased region" description="Basic residues" evidence="1">
    <location>
        <begin position="403"/>
        <end position="418"/>
    </location>
</feature>
<protein>
    <recommendedName>
        <fullName evidence="4">Leo1-like protein</fullName>
    </recommendedName>
</protein>
<proteinExistence type="predicted"/>
<feature type="compositionally biased region" description="Acidic residues" evidence="1">
    <location>
        <begin position="491"/>
        <end position="505"/>
    </location>
</feature>
<evidence type="ECO:0008006" key="4">
    <source>
        <dbReference type="Google" id="ProtNLM"/>
    </source>
</evidence>
<feature type="compositionally biased region" description="Acidic residues" evidence="1">
    <location>
        <begin position="439"/>
        <end position="465"/>
    </location>
</feature>
<evidence type="ECO:0000313" key="3">
    <source>
        <dbReference type="Proteomes" id="UP000016933"/>
    </source>
</evidence>
<dbReference type="PANTHER" id="PTHR23146">
    <property type="entry name" value="LEO1 PROTEIN"/>
    <property type="match status" value="1"/>
</dbReference>
<feature type="compositionally biased region" description="Acidic residues" evidence="1">
    <location>
        <begin position="50"/>
        <end position="83"/>
    </location>
</feature>
<feature type="compositionally biased region" description="Basic and acidic residues" evidence="1">
    <location>
        <begin position="364"/>
        <end position="375"/>
    </location>
</feature>
<dbReference type="EMBL" id="KB446535">
    <property type="protein sequence ID" value="EME49561.1"/>
    <property type="molecule type" value="Genomic_DNA"/>
</dbReference>
<dbReference type="STRING" id="675120.N1Q1F0"/>
<dbReference type="PANTHER" id="PTHR23146:SF0">
    <property type="entry name" value="RNA POLYMERASE-ASSOCIATED PROTEIN LEO1"/>
    <property type="match status" value="1"/>
</dbReference>
<accession>N1Q1F0</accession>
<dbReference type="InterPro" id="IPR007149">
    <property type="entry name" value="Leo1"/>
</dbReference>
<dbReference type="Proteomes" id="UP000016933">
    <property type="component" value="Unassembled WGS sequence"/>
</dbReference>
<evidence type="ECO:0000256" key="1">
    <source>
        <dbReference type="SAM" id="MobiDB-lite"/>
    </source>
</evidence>